<comment type="caution">
    <text evidence="10">The sequence shown here is derived from an EMBL/GenBank/DDBJ whole genome shotgun (WGS) entry which is preliminary data.</text>
</comment>
<gene>
    <name evidence="10" type="ORF">DASB73_038170</name>
</gene>
<keyword evidence="2" id="KW-0690">Ribosome biogenesis</keyword>
<evidence type="ECO:0000256" key="7">
    <source>
        <dbReference type="ARBA" id="ARBA00076388"/>
    </source>
</evidence>
<keyword evidence="3" id="KW-0698">rRNA processing</keyword>
<feature type="domain" description="UTP23 sensor motif region" evidence="9">
    <location>
        <begin position="201"/>
        <end position="217"/>
    </location>
</feature>
<comment type="similarity">
    <text evidence="6">Belongs to the UTP23/FCF1 family. UTP23 subfamily.</text>
</comment>
<evidence type="ECO:0000256" key="2">
    <source>
        <dbReference type="ARBA" id="ARBA00022517"/>
    </source>
</evidence>
<name>A0AAV5RMV9_STABA</name>
<dbReference type="InterPro" id="IPR057776">
    <property type="entry name" value="UTP23_sensor"/>
</dbReference>
<dbReference type="Pfam" id="PF04900">
    <property type="entry name" value="Fcf1"/>
    <property type="match status" value="1"/>
</dbReference>
<dbReference type="FunFam" id="3.40.50.1010:FF:000006">
    <property type="entry name" value="rRNA-processing protein UTP23 homolog"/>
    <property type="match status" value="1"/>
</dbReference>
<dbReference type="GO" id="GO:0032040">
    <property type="term" value="C:small-subunit processome"/>
    <property type="evidence" value="ECO:0007669"/>
    <property type="project" value="InterPro"/>
</dbReference>
<protein>
    <recommendedName>
        <fullName evidence="7">U three protein 23</fullName>
    </recommendedName>
</protein>
<organism evidence="10 11">
    <name type="scientific">Starmerella bacillaris</name>
    <name type="common">Yeast</name>
    <name type="synonym">Candida zemplinina</name>
    <dbReference type="NCBI Taxonomy" id="1247836"/>
    <lineage>
        <taxon>Eukaryota</taxon>
        <taxon>Fungi</taxon>
        <taxon>Dikarya</taxon>
        <taxon>Ascomycota</taxon>
        <taxon>Saccharomycotina</taxon>
        <taxon>Dipodascomycetes</taxon>
        <taxon>Dipodascales</taxon>
        <taxon>Trichomonascaceae</taxon>
        <taxon>Starmerella</taxon>
    </lineage>
</organism>
<dbReference type="Gene3D" id="3.40.50.1010">
    <property type="entry name" value="5'-nuclease"/>
    <property type="match status" value="1"/>
</dbReference>
<reference evidence="10 11" key="1">
    <citation type="journal article" date="2023" name="Elife">
        <title>Identification of key yeast species and microbe-microbe interactions impacting larval growth of Drosophila in the wild.</title>
        <authorList>
            <person name="Mure A."/>
            <person name="Sugiura Y."/>
            <person name="Maeda R."/>
            <person name="Honda K."/>
            <person name="Sakurai N."/>
            <person name="Takahashi Y."/>
            <person name="Watada M."/>
            <person name="Katoh T."/>
            <person name="Gotoh A."/>
            <person name="Gotoh Y."/>
            <person name="Taniguchi I."/>
            <person name="Nakamura K."/>
            <person name="Hayashi T."/>
            <person name="Katayama T."/>
            <person name="Uemura T."/>
            <person name="Hattori Y."/>
        </authorList>
    </citation>
    <scope>NUCLEOTIDE SEQUENCE [LARGE SCALE GENOMIC DNA]</scope>
    <source>
        <strain evidence="10 11">SB-73</strain>
    </source>
</reference>
<feature type="region of interest" description="Disordered" evidence="8">
    <location>
        <begin position="174"/>
        <end position="270"/>
    </location>
</feature>
<dbReference type="CDD" id="cd09865">
    <property type="entry name" value="PIN_ScUtp23p-like"/>
    <property type="match status" value="1"/>
</dbReference>
<accession>A0AAV5RMV9</accession>
<evidence type="ECO:0000256" key="8">
    <source>
        <dbReference type="SAM" id="MobiDB-lite"/>
    </source>
</evidence>
<dbReference type="AlphaFoldDB" id="A0AAV5RMV9"/>
<evidence type="ECO:0000256" key="6">
    <source>
        <dbReference type="ARBA" id="ARBA00038503"/>
    </source>
</evidence>
<sequence length="270" mass="30472">MKLKRVKAYKKLMNYLQLNFGFREPYQVLLDEEIILAAVESKYDIVAGLERTLQGKVKPMVTQCTMEHLYRAKTATAKEAIKIAKTFERRRCGHIPPDKETVSAFECITECVGPTNKNRYCVATQKPKLRAKFRSIPAIPLIYINRSVMIMEPMSKATQQIRAQIEDAKLTKGLNDASVAKRSTDGDDESNEGSEKPSESRKRKIKGPNPLSVKKKRVQETTDNSGAHIPETKKRRKRGKRADKNGEPGSDTETKTETIVDAVEVTETMV</sequence>
<dbReference type="GO" id="GO:0006364">
    <property type="term" value="P:rRNA processing"/>
    <property type="evidence" value="ECO:0007669"/>
    <property type="project" value="UniProtKB-KW"/>
</dbReference>
<evidence type="ECO:0000256" key="3">
    <source>
        <dbReference type="ARBA" id="ARBA00022552"/>
    </source>
</evidence>
<keyword evidence="4" id="KW-0539">Nucleus</keyword>
<dbReference type="PANTHER" id="PTHR12416">
    <property type="entry name" value="RRNA-PROCESSING PROTEIN UTP23 HOMOLOG"/>
    <property type="match status" value="1"/>
</dbReference>
<dbReference type="InterPro" id="IPR006984">
    <property type="entry name" value="Fcf1/UTP23"/>
</dbReference>
<evidence type="ECO:0000259" key="9">
    <source>
        <dbReference type="Pfam" id="PF24779"/>
    </source>
</evidence>
<dbReference type="Proteomes" id="UP001362899">
    <property type="component" value="Unassembled WGS sequence"/>
</dbReference>
<comment type="subcellular location">
    <subcellularLocation>
        <location evidence="1">Nucleus</location>
        <location evidence="1">Nucleolus</location>
    </subcellularLocation>
</comment>
<evidence type="ECO:0000313" key="11">
    <source>
        <dbReference type="Proteomes" id="UP001362899"/>
    </source>
</evidence>
<proteinExistence type="inferred from homology"/>
<dbReference type="InterPro" id="IPR029060">
    <property type="entry name" value="PIN-like_dom_sf"/>
</dbReference>
<evidence type="ECO:0000256" key="4">
    <source>
        <dbReference type="ARBA" id="ARBA00023242"/>
    </source>
</evidence>
<evidence type="ECO:0000313" key="10">
    <source>
        <dbReference type="EMBL" id="GMM52854.1"/>
    </source>
</evidence>
<feature type="compositionally biased region" description="Basic and acidic residues" evidence="8">
    <location>
        <begin position="242"/>
        <end position="258"/>
    </location>
</feature>
<comment type="function">
    <text evidence="5">Involved in rRNA-processing and ribosome biogenesis.</text>
</comment>
<evidence type="ECO:0000256" key="1">
    <source>
        <dbReference type="ARBA" id="ARBA00004604"/>
    </source>
</evidence>
<dbReference type="Pfam" id="PF24779">
    <property type="entry name" value="UTP23_sensor"/>
    <property type="match status" value="1"/>
</dbReference>
<dbReference type="EMBL" id="BTGC01000008">
    <property type="protein sequence ID" value="GMM52854.1"/>
    <property type="molecule type" value="Genomic_DNA"/>
</dbReference>
<evidence type="ECO:0000256" key="5">
    <source>
        <dbReference type="ARBA" id="ARBA00037300"/>
    </source>
</evidence>
<dbReference type="SUPFAM" id="SSF88723">
    <property type="entry name" value="PIN domain-like"/>
    <property type="match status" value="1"/>
</dbReference>
<keyword evidence="11" id="KW-1185">Reference proteome</keyword>